<dbReference type="InterPro" id="IPR002678">
    <property type="entry name" value="DUF34/NIF3"/>
</dbReference>
<dbReference type="PANTHER" id="PTHR13799">
    <property type="entry name" value="NGG1 INTERACTING FACTOR 3"/>
    <property type="match status" value="1"/>
</dbReference>
<evidence type="ECO:0000256" key="3">
    <source>
        <dbReference type="ARBA" id="ARBA00022723"/>
    </source>
</evidence>
<dbReference type="SUPFAM" id="SSF102705">
    <property type="entry name" value="NIF3 (NGG1p interacting factor 3)-like"/>
    <property type="match status" value="1"/>
</dbReference>
<organism evidence="5 6">
    <name type="scientific">Sedimentibacter hydroxybenzoicus DSM 7310</name>
    <dbReference type="NCBI Taxonomy" id="1123245"/>
    <lineage>
        <taxon>Bacteria</taxon>
        <taxon>Bacillati</taxon>
        <taxon>Bacillota</taxon>
        <taxon>Tissierellia</taxon>
        <taxon>Sedimentibacter</taxon>
    </lineage>
</organism>
<evidence type="ECO:0000313" key="5">
    <source>
        <dbReference type="EMBL" id="NYB73492.1"/>
    </source>
</evidence>
<dbReference type="Pfam" id="PF01784">
    <property type="entry name" value="DUF34_NIF3"/>
    <property type="match status" value="1"/>
</dbReference>
<sequence length="258" mass="29009">MKVDSIIKILNEKLELKSQESWDNGGLQIGDYCSDINNIMLTMDINLKLIEYAINNNINLIITHHPFLFSGLKSIDFSTYEGSLIKLMINNDINLYSMHTSYDMAEYGVTHSLAKILKIDSYEVLHVVNPDGSGYGGIGCVEPINIVEFAKQIKKLLNADYIKLYCNKDYKTVRKAAFCGGSGSDFIKDAIAKEADVYITGDIKYHQAQFALQNNLCIIDAGHYNTEYQSLQNIKNILDTEGLKVTLMEVNTVNEIIL</sequence>
<feature type="binding site" evidence="4">
    <location>
        <position position="103"/>
    </location>
    <ligand>
        <name>a divalent metal cation</name>
        <dbReference type="ChEBI" id="CHEBI:60240"/>
        <label>1</label>
    </ligand>
</feature>
<dbReference type="AlphaFoldDB" id="A0A974GVK6"/>
<evidence type="ECO:0000313" key="6">
    <source>
        <dbReference type="Proteomes" id="UP000611629"/>
    </source>
</evidence>
<dbReference type="GO" id="GO:0046872">
    <property type="term" value="F:metal ion binding"/>
    <property type="evidence" value="ECO:0007669"/>
    <property type="project" value="UniProtKB-KW"/>
</dbReference>
<gene>
    <name evidence="5" type="ORF">HZF24_04995</name>
</gene>
<protein>
    <recommendedName>
        <fullName evidence="2">GTP cyclohydrolase 1 type 2 homolog</fullName>
    </recommendedName>
</protein>
<accession>A0A974GVK6</accession>
<comment type="caution">
    <text evidence="5">The sequence shown here is derived from an EMBL/GenBank/DDBJ whole genome shotgun (WGS) entry which is preliminary data.</text>
</comment>
<dbReference type="FunFam" id="3.40.1390.30:FF:000001">
    <property type="entry name" value="GTP cyclohydrolase 1 type 2"/>
    <property type="match status" value="1"/>
</dbReference>
<proteinExistence type="inferred from homology"/>
<keyword evidence="6" id="KW-1185">Reference proteome</keyword>
<comment type="similarity">
    <text evidence="1">Belongs to the GTP cyclohydrolase I type 2/NIF3 family.</text>
</comment>
<dbReference type="InterPro" id="IPR036069">
    <property type="entry name" value="DUF34/NIF3_sf"/>
</dbReference>
<feature type="binding site" evidence="4">
    <location>
        <position position="65"/>
    </location>
    <ligand>
        <name>a divalent metal cation</name>
        <dbReference type="ChEBI" id="CHEBI:60240"/>
        <label>1</label>
    </ligand>
</feature>
<feature type="binding site" evidence="4">
    <location>
        <position position="64"/>
    </location>
    <ligand>
        <name>a divalent metal cation</name>
        <dbReference type="ChEBI" id="CHEBI:60240"/>
        <label>2</label>
    </ligand>
</feature>
<dbReference type="Proteomes" id="UP000611629">
    <property type="component" value="Unassembled WGS sequence"/>
</dbReference>
<feature type="binding site" evidence="4">
    <location>
        <position position="223"/>
    </location>
    <ligand>
        <name>a divalent metal cation</name>
        <dbReference type="ChEBI" id="CHEBI:60240"/>
        <label>1</label>
    </ligand>
</feature>
<reference evidence="5" key="1">
    <citation type="submission" date="2020-07" db="EMBL/GenBank/DDBJ databases">
        <title>Genomic analysis of a strain of Sedimentibacter Hydroxybenzoicus DSM7310.</title>
        <authorList>
            <person name="Ma S."/>
        </authorList>
    </citation>
    <scope>NUCLEOTIDE SEQUENCE</scope>
    <source>
        <strain evidence="5">DSM 7310</strain>
    </source>
</reference>
<keyword evidence="3 4" id="KW-0479">Metal-binding</keyword>
<feature type="binding site" evidence="4">
    <location>
        <position position="227"/>
    </location>
    <ligand>
        <name>a divalent metal cation</name>
        <dbReference type="ChEBI" id="CHEBI:60240"/>
        <label>1</label>
    </ligand>
</feature>
<name>A0A974GVK6_SEDHY</name>
<dbReference type="NCBIfam" id="TIGR00486">
    <property type="entry name" value="YbgI_SA1388"/>
    <property type="match status" value="1"/>
</dbReference>
<dbReference type="GO" id="GO:0005737">
    <property type="term" value="C:cytoplasm"/>
    <property type="evidence" value="ECO:0007669"/>
    <property type="project" value="TreeGrafter"/>
</dbReference>
<evidence type="ECO:0000256" key="4">
    <source>
        <dbReference type="PIRSR" id="PIRSR602678-1"/>
    </source>
</evidence>
<dbReference type="Gene3D" id="3.40.1390.30">
    <property type="entry name" value="NIF3 (NGG1p interacting factor 3)-like"/>
    <property type="match status" value="2"/>
</dbReference>
<dbReference type="PANTHER" id="PTHR13799:SF14">
    <property type="entry name" value="GTP CYCLOHYDROLASE 1 TYPE 2 HOMOLOG"/>
    <property type="match status" value="1"/>
</dbReference>
<dbReference type="EMBL" id="JACBNQ010000003">
    <property type="protein sequence ID" value="NYB73492.1"/>
    <property type="molecule type" value="Genomic_DNA"/>
</dbReference>
<evidence type="ECO:0000256" key="1">
    <source>
        <dbReference type="ARBA" id="ARBA00006964"/>
    </source>
</evidence>
<evidence type="ECO:0000256" key="2">
    <source>
        <dbReference type="ARBA" id="ARBA00022112"/>
    </source>
</evidence>